<dbReference type="Proteomes" id="UP000252139">
    <property type="component" value="Unassembled WGS sequence"/>
</dbReference>
<evidence type="ECO:0000313" key="3">
    <source>
        <dbReference type="Proteomes" id="UP000252139"/>
    </source>
</evidence>
<comment type="caution">
    <text evidence="2">The sequence shown here is derived from an EMBL/GenBank/DDBJ whole genome shotgun (WGS) entry which is preliminary data.</text>
</comment>
<dbReference type="OrthoDB" id="2272389at2759"/>
<sequence length="274" mass="31576">MKFMEDGGQKSRILQNYDKWRKSKETKNCWTQREQERQEDDQNNQSSLVPTSSSVLTSSSSSTRRESIETINLDEAKDLILPRLLLCDMTSMKDPLDITTSFAHCQAHVFKTLTPTSLLTFETHLQHLLAMSNILIVGKNKNHPDLNDFITSNIKIFQKLPYDIMRDITSIVNDINCGLLPKLDAVDDILFKWMNEACFNDADNDLQDRPDGCIENDNLTIGYLELKLIDKAKEHKKINTDLYRLDVFSKAVITKYKLKHIFQVMAVGKVYCTY</sequence>
<protein>
    <submittedName>
        <fullName evidence="2">Uncharacterized protein</fullName>
    </submittedName>
</protein>
<keyword evidence="3" id="KW-1185">Reference proteome</keyword>
<proteinExistence type="predicted"/>
<evidence type="ECO:0000256" key="1">
    <source>
        <dbReference type="SAM" id="MobiDB-lite"/>
    </source>
</evidence>
<evidence type="ECO:0000313" key="2">
    <source>
        <dbReference type="EMBL" id="RCH84261.1"/>
    </source>
</evidence>
<reference evidence="2 3" key="1">
    <citation type="journal article" date="2018" name="G3 (Bethesda)">
        <title>Phylogenetic and Phylogenomic Definition of Rhizopus Species.</title>
        <authorList>
            <person name="Gryganskyi A.P."/>
            <person name="Golan J."/>
            <person name="Dolatabadi S."/>
            <person name="Mondo S."/>
            <person name="Robb S."/>
            <person name="Idnurm A."/>
            <person name="Muszewska A."/>
            <person name="Steczkiewicz K."/>
            <person name="Masonjones S."/>
            <person name="Liao H.L."/>
            <person name="Gajdeczka M.T."/>
            <person name="Anike F."/>
            <person name="Vuek A."/>
            <person name="Anishchenko I.M."/>
            <person name="Voigt K."/>
            <person name="de Hoog G.S."/>
            <person name="Smith M.E."/>
            <person name="Heitman J."/>
            <person name="Vilgalys R."/>
            <person name="Stajich J.E."/>
        </authorList>
    </citation>
    <scope>NUCLEOTIDE SEQUENCE [LARGE SCALE GENOMIC DNA]</scope>
    <source>
        <strain evidence="2 3">CBS 357.93</strain>
    </source>
</reference>
<dbReference type="EMBL" id="PJQL01002415">
    <property type="protein sequence ID" value="RCH84261.1"/>
    <property type="molecule type" value="Genomic_DNA"/>
</dbReference>
<name>A0A367J3G5_RHIAZ</name>
<dbReference type="AlphaFoldDB" id="A0A367J3G5"/>
<gene>
    <name evidence="2" type="ORF">CU097_005318</name>
</gene>
<feature type="region of interest" description="Disordered" evidence="1">
    <location>
        <begin position="27"/>
        <end position="63"/>
    </location>
</feature>
<organism evidence="2 3">
    <name type="scientific">Rhizopus azygosporus</name>
    <name type="common">Rhizopus microsporus var. azygosporus</name>
    <dbReference type="NCBI Taxonomy" id="86630"/>
    <lineage>
        <taxon>Eukaryota</taxon>
        <taxon>Fungi</taxon>
        <taxon>Fungi incertae sedis</taxon>
        <taxon>Mucoromycota</taxon>
        <taxon>Mucoromycotina</taxon>
        <taxon>Mucoromycetes</taxon>
        <taxon>Mucorales</taxon>
        <taxon>Mucorineae</taxon>
        <taxon>Rhizopodaceae</taxon>
        <taxon>Rhizopus</taxon>
    </lineage>
</organism>
<accession>A0A367J3G5</accession>
<feature type="compositionally biased region" description="Low complexity" evidence="1">
    <location>
        <begin position="43"/>
        <end position="62"/>
    </location>
</feature>